<gene>
    <name evidence="6" type="ORF">PAC_04201</name>
</gene>
<sequence length="283" mass="30786">MLLTGGTGKVSSRIAPLLSANGNDVLLASRSGSSPSFPKCKGVKFDWLDAGTHNKPFENASISAVFLVAPPVLDCVPVMKNFINLAVNNGVKRFVLLSASVLEEGDGPIMAQVSDYVKNLGVEYAILQPTWFMENLSEVGHLPTIRDQDMIISATGSGKLPFVSADDIAAVAFRALTDEVPHNTEHLILGPALWSYDEVADLFTKKLCRKITHVNISEEEYAKGMANFMPEDYANLLAGLETVIKNGGEERLNDVVLKVTGHEPRGLEDFVDEWVGKGVWDKK</sequence>
<dbReference type="InterPro" id="IPR036291">
    <property type="entry name" value="NAD(P)-bd_dom_sf"/>
</dbReference>
<keyword evidence="4" id="KW-0560">Oxidoreductase</keyword>
<dbReference type="Proteomes" id="UP000184330">
    <property type="component" value="Unassembled WGS sequence"/>
</dbReference>
<dbReference type="STRING" id="576137.A0A1L7WNH5"/>
<evidence type="ECO:0000313" key="6">
    <source>
        <dbReference type="EMBL" id="CZR54317.1"/>
    </source>
</evidence>
<feature type="domain" description="NmrA-like" evidence="5">
    <location>
        <begin position="3"/>
        <end position="249"/>
    </location>
</feature>
<comment type="pathway">
    <text evidence="1">Alkaloid biosynthesis; ergot alkaloid biosynthesis.</text>
</comment>
<evidence type="ECO:0000256" key="3">
    <source>
        <dbReference type="ARBA" id="ARBA00022589"/>
    </source>
</evidence>
<dbReference type="PANTHER" id="PTHR43162:SF1">
    <property type="entry name" value="PRESTALK A DIFFERENTIATION PROTEIN A"/>
    <property type="match status" value="1"/>
</dbReference>
<dbReference type="AlphaFoldDB" id="A0A1L7WNH5"/>
<organism evidence="6 7">
    <name type="scientific">Phialocephala subalpina</name>
    <dbReference type="NCBI Taxonomy" id="576137"/>
    <lineage>
        <taxon>Eukaryota</taxon>
        <taxon>Fungi</taxon>
        <taxon>Dikarya</taxon>
        <taxon>Ascomycota</taxon>
        <taxon>Pezizomycotina</taxon>
        <taxon>Leotiomycetes</taxon>
        <taxon>Helotiales</taxon>
        <taxon>Mollisiaceae</taxon>
        <taxon>Phialocephala</taxon>
        <taxon>Phialocephala fortinii species complex</taxon>
    </lineage>
</organism>
<reference evidence="6 7" key="1">
    <citation type="submission" date="2016-03" db="EMBL/GenBank/DDBJ databases">
        <authorList>
            <person name="Ploux O."/>
        </authorList>
    </citation>
    <scope>NUCLEOTIDE SEQUENCE [LARGE SCALE GENOMIC DNA]</scope>
    <source>
        <strain evidence="6 7">UAMH 11012</strain>
    </source>
</reference>
<evidence type="ECO:0000256" key="2">
    <source>
        <dbReference type="ARBA" id="ARBA00005372"/>
    </source>
</evidence>
<keyword evidence="7" id="KW-1185">Reference proteome</keyword>
<dbReference type="PANTHER" id="PTHR43162">
    <property type="match status" value="1"/>
</dbReference>
<dbReference type="Gene3D" id="3.40.50.720">
    <property type="entry name" value="NAD(P)-binding Rossmann-like Domain"/>
    <property type="match status" value="1"/>
</dbReference>
<dbReference type="InterPro" id="IPR008030">
    <property type="entry name" value="NmrA-like"/>
</dbReference>
<dbReference type="InterPro" id="IPR019901">
    <property type="entry name" value="Ergot_alkaloid_biosynthesis"/>
</dbReference>
<evidence type="ECO:0000256" key="1">
    <source>
        <dbReference type="ARBA" id="ARBA00005107"/>
    </source>
</evidence>
<dbReference type="GO" id="GO:0035835">
    <property type="term" value="P:indole alkaloid biosynthetic process"/>
    <property type="evidence" value="ECO:0007669"/>
    <property type="project" value="UniProtKB-UniPathway"/>
</dbReference>
<dbReference type="EMBL" id="FJOG01000005">
    <property type="protein sequence ID" value="CZR54317.1"/>
    <property type="molecule type" value="Genomic_DNA"/>
</dbReference>
<dbReference type="Pfam" id="PF05368">
    <property type="entry name" value="NmrA"/>
    <property type="match status" value="1"/>
</dbReference>
<dbReference type="OrthoDB" id="9997102at2759"/>
<evidence type="ECO:0000313" key="7">
    <source>
        <dbReference type="Proteomes" id="UP000184330"/>
    </source>
</evidence>
<evidence type="ECO:0000259" key="5">
    <source>
        <dbReference type="Pfam" id="PF05368"/>
    </source>
</evidence>
<accession>A0A1L7WNH5</accession>
<dbReference type="GO" id="GO:0016491">
    <property type="term" value="F:oxidoreductase activity"/>
    <property type="evidence" value="ECO:0007669"/>
    <property type="project" value="UniProtKB-KW"/>
</dbReference>
<dbReference type="SUPFAM" id="SSF51735">
    <property type="entry name" value="NAD(P)-binding Rossmann-fold domains"/>
    <property type="match status" value="1"/>
</dbReference>
<protein>
    <submittedName>
        <fullName evidence="6">Related to nucleoside-diphosphate-sugar epimerase family protein</fullName>
    </submittedName>
</protein>
<dbReference type="UniPathway" id="UPA00327"/>
<dbReference type="InterPro" id="IPR051604">
    <property type="entry name" value="Ergot_Alk_Oxidoreductase"/>
</dbReference>
<comment type="similarity">
    <text evidence="2">Belongs to the fgaFS/easG family.</text>
</comment>
<proteinExistence type="inferred from homology"/>
<evidence type="ECO:0000256" key="4">
    <source>
        <dbReference type="ARBA" id="ARBA00023002"/>
    </source>
</evidence>
<dbReference type="Gene3D" id="3.90.25.10">
    <property type="entry name" value="UDP-galactose 4-epimerase, domain 1"/>
    <property type="match status" value="1"/>
</dbReference>
<keyword evidence="3" id="KW-0017">Alkaloid metabolism</keyword>
<dbReference type="NCBIfam" id="TIGR03649">
    <property type="entry name" value="ergot_EASG"/>
    <property type="match status" value="1"/>
</dbReference>
<name>A0A1L7WNH5_9HELO</name>